<sequence length="103" mass="11155">MDTFHHISVADVAERGAEVTVVDIRDPQSFGQSHMPGATHLSNDNFAAFLSSTPKHTPVVVVCYHGISSQQAARVIAAQGFAEVYSMDGGFEAWRQQQPVIAE</sequence>
<keyword evidence="6" id="KW-1185">Reference proteome</keyword>
<dbReference type="SUPFAM" id="SSF52821">
    <property type="entry name" value="Rhodanese/Cell cycle control phosphatase"/>
    <property type="match status" value="1"/>
</dbReference>
<dbReference type="CDD" id="cd01444">
    <property type="entry name" value="GlpE_ST"/>
    <property type="match status" value="1"/>
</dbReference>
<keyword evidence="1 3" id="KW-0963">Cytoplasm</keyword>
<evidence type="ECO:0000256" key="2">
    <source>
        <dbReference type="ARBA" id="ARBA00022679"/>
    </source>
</evidence>
<reference evidence="5 6" key="1">
    <citation type="submission" date="2020-03" db="EMBL/GenBank/DDBJ databases">
        <title>Alteromonas ponticola sp. nov., isolated from seawater.</title>
        <authorList>
            <person name="Yoon J.-H."/>
            <person name="Kim Y.-O."/>
        </authorList>
    </citation>
    <scope>NUCLEOTIDE SEQUENCE [LARGE SCALE GENOMIC DNA]</scope>
    <source>
        <strain evidence="5 6">MYP5</strain>
    </source>
</reference>
<evidence type="ECO:0000259" key="4">
    <source>
        <dbReference type="PROSITE" id="PS50206"/>
    </source>
</evidence>
<dbReference type="InterPro" id="IPR036873">
    <property type="entry name" value="Rhodanese-like_dom_sf"/>
</dbReference>
<proteinExistence type="inferred from homology"/>
<dbReference type="EC" id="2.8.1.1" evidence="3"/>
<feature type="active site" description="Cysteine persulfide intermediate" evidence="3">
    <location>
        <position position="63"/>
    </location>
</feature>
<keyword evidence="2 3" id="KW-0808">Transferase</keyword>
<organism evidence="5 6">
    <name type="scientific">Alteromonas ponticola</name>
    <dbReference type="NCBI Taxonomy" id="2720613"/>
    <lineage>
        <taxon>Bacteria</taxon>
        <taxon>Pseudomonadati</taxon>
        <taxon>Pseudomonadota</taxon>
        <taxon>Gammaproteobacteria</taxon>
        <taxon>Alteromonadales</taxon>
        <taxon>Alteromonadaceae</taxon>
        <taxon>Alteromonas/Salinimonas group</taxon>
        <taxon>Alteromonas</taxon>
    </lineage>
</organism>
<dbReference type="Proteomes" id="UP000709336">
    <property type="component" value="Unassembled WGS sequence"/>
</dbReference>
<dbReference type="HAMAP" id="MF_01009">
    <property type="entry name" value="Thiosulf_sulfurtr"/>
    <property type="match status" value="1"/>
</dbReference>
<comment type="catalytic activity">
    <reaction evidence="3">
        <text>thiosulfate + hydrogen cyanide = thiocyanate + sulfite + 2 H(+)</text>
        <dbReference type="Rhea" id="RHEA:16881"/>
        <dbReference type="ChEBI" id="CHEBI:15378"/>
        <dbReference type="ChEBI" id="CHEBI:17359"/>
        <dbReference type="ChEBI" id="CHEBI:18022"/>
        <dbReference type="ChEBI" id="CHEBI:18407"/>
        <dbReference type="ChEBI" id="CHEBI:33542"/>
        <dbReference type="EC" id="2.8.1.1"/>
    </reaction>
</comment>
<dbReference type="InterPro" id="IPR050229">
    <property type="entry name" value="GlpE_sulfurtransferase"/>
</dbReference>
<dbReference type="GO" id="GO:0004792">
    <property type="term" value="F:thiosulfate-cyanide sulfurtransferase activity"/>
    <property type="evidence" value="ECO:0007669"/>
    <property type="project" value="UniProtKB-EC"/>
</dbReference>
<protein>
    <recommendedName>
        <fullName evidence="3">Thiosulfate sulfurtransferase GlpE</fullName>
        <ecNumber evidence="3">2.8.1.1</ecNumber>
    </recommendedName>
</protein>
<name>A0ABX1R3I3_9ALTE</name>
<dbReference type="PANTHER" id="PTHR43031">
    <property type="entry name" value="FAD-DEPENDENT OXIDOREDUCTASE"/>
    <property type="match status" value="1"/>
</dbReference>
<comment type="catalytic activity">
    <reaction evidence="3">
        <text>thiosulfate + [thioredoxin]-dithiol = [thioredoxin]-disulfide + hydrogen sulfide + sulfite + 2 H(+)</text>
        <dbReference type="Rhea" id="RHEA:83859"/>
        <dbReference type="Rhea" id="RHEA-COMP:10698"/>
        <dbReference type="Rhea" id="RHEA-COMP:10700"/>
        <dbReference type="ChEBI" id="CHEBI:15378"/>
        <dbReference type="ChEBI" id="CHEBI:17359"/>
        <dbReference type="ChEBI" id="CHEBI:29919"/>
        <dbReference type="ChEBI" id="CHEBI:29950"/>
        <dbReference type="ChEBI" id="CHEBI:33542"/>
        <dbReference type="ChEBI" id="CHEBI:50058"/>
    </reaction>
</comment>
<dbReference type="Gene3D" id="3.40.250.10">
    <property type="entry name" value="Rhodanese-like domain"/>
    <property type="match status" value="1"/>
</dbReference>
<evidence type="ECO:0000256" key="1">
    <source>
        <dbReference type="ARBA" id="ARBA00022490"/>
    </source>
</evidence>
<comment type="function">
    <text evidence="3">Transferase that catalyzes the transfer of sulfur from thiosulfate to thiophilic acceptors such as cyanide or dithiols. May function in a CysM-independent thiosulfate assimilation pathway by catalyzing the conversion of thiosulfate to sulfite, which can then be used for L-cysteine biosynthesis.</text>
</comment>
<dbReference type="PROSITE" id="PS50206">
    <property type="entry name" value="RHODANESE_3"/>
    <property type="match status" value="1"/>
</dbReference>
<dbReference type="InterPro" id="IPR023695">
    <property type="entry name" value="Thiosulf_sulfurTrfase"/>
</dbReference>
<dbReference type="NCBIfam" id="NF001195">
    <property type="entry name" value="PRK00162.1"/>
    <property type="match status" value="1"/>
</dbReference>
<dbReference type="InterPro" id="IPR001763">
    <property type="entry name" value="Rhodanese-like_dom"/>
</dbReference>
<evidence type="ECO:0000256" key="3">
    <source>
        <dbReference type="HAMAP-Rule" id="MF_01009"/>
    </source>
</evidence>
<comment type="similarity">
    <text evidence="3">Belongs to the GlpE family.</text>
</comment>
<evidence type="ECO:0000313" key="6">
    <source>
        <dbReference type="Proteomes" id="UP000709336"/>
    </source>
</evidence>
<dbReference type="PANTHER" id="PTHR43031:SF6">
    <property type="entry name" value="THIOSULFATE SULFURTRANSFERASE GLPE"/>
    <property type="match status" value="1"/>
</dbReference>
<comment type="caution">
    <text evidence="5">The sequence shown here is derived from an EMBL/GenBank/DDBJ whole genome shotgun (WGS) entry which is preliminary data.</text>
</comment>
<feature type="domain" description="Rhodanese" evidence="4">
    <location>
        <begin position="15"/>
        <end position="103"/>
    </location>
</feature>
<comment type="subcellular location">
    <subcellularLocation>
        <location evidence="3">Cytoplasm</location>
    </subcellularLocation>
</comment>
<accession>A0ABX1R3I3</accession>
<dbReference type="EMBL" id="JAATNW010000004">
    <property type="protein sequence ID" value="NMH59818.1"/>
    <property type="molecule type" value="Genomic_DNA"/>
</dbReference>
<gene>
    <name evidence="3 5" type="primary">glpE</name>
    <name evidence="5" type="ORF">HCJ96_07310</name>
</gene>
<dbReference type="Pfam" id="PF00581">
    <property type="entry name" value="Rhodanese"/>
    <property type="match status" value="1"/>
</dbReference>
<dbReference type="RefSeq" id="WP_169210395.1">
    <property type="nucleotide sequence ID" value="NZ_JAATNW010000004.1"/>
</dbReference>
<dbReference type="SMART" id="SM00450">
    <property type="entry name" value="RHOD"/>
    <property type="match status" value="1"/>
</dbReference>
<evidence type="ECO:0000313" key="5">
    <source>
        <dbReference type="EMBL" id="NMH59818.1"/>
    </source>
</evidence>